<evidence type="ECO:0000313" key="2">
    <source>
        <dbReference type="Proteomes" id="UP000240978"/>
    </source>
</evidence>
<sequence length="283" mass="32752">MNIFPYFSDCRCIAPRSHSTKNLATIMKFQQLKTFLDAKAAHYNTPEFIAGDPICIPHRFTKLQDIEISGLFAAILAWGNRTTIINKCTELMKMMDDAPYDFVLNHKPKERMKLLRFCHRTFNGVDLMYFVEFLQGYYTDVTSLEFAFSGHITPEDETVENALRGFHHMFFLPEHPERTRKHISTPARNSACKRLNMYLRWMVRNDENGVDFGLWQHIQPSQLVCPMDVHVGRVATRLGLIPAAKSDWKTALALTRQLRQLDPLDPAKYDFALFGLGVIEKYV</sequence>
<dbReference type="AlphaFoldDB" id="A0A2P8GMU6"/>
<comment type="caution">
    <text evidence="1">The sequence shown here is derived from an EMBL/GenBank/DDBJ whole genome shotgun (WGS) entry which is preliminary data.</text>
</comment>
<dbReference type="Pfam" id="PF09674">
    <property type="entry name" value="DUF2400"/>
    <property type="match status" value="1"/>
</dbReference>
<evidence type="ECO:0000313" key="1">
    <source>
        <dbReference type="EMBL" id="PSL35289.1"/>
    </source>
</evidence>
<name>A0A2P8GMU6_9BACT</name>
<dbReference type="NCBIfam" id="TIGR02757">
    <property type="entry name" value="TIGR02757 family protein"/>
    <property type="match status" value="1"/>
</dbReference>
<dbReference type="Proteomes" id="UP000240978">
    <property type="component" value="Unassembled WGS sequence"/>
</dbReference>
<organism evidence="1 2">
    <name type="scientific">Chitinophaga ginsengisoli</name>
    <dbReference type="NCBI Taxonomy" id="363837"/>
    <lineage>
        <taxon>Bacteria</taxon>
        <taxon>Pseudomonadati</taxon>
        <taxon>Bacteroidota</taxon>
        <taxon>Chitinophagia</taxon>
        <taxon>Chitinophagales</taxon>
        <taxon>Chitinophagaceae</taxon>
        <taxon>Chitinophaga</taxon>
    </lineage>
</organism>
<proteinExistence type="predicted"/>
<dbReference type="EMBL" id="PYGK01000001">
    <property type="protein sequence ID" value="PSL35289.1"/>
    <property type="molecule type" value="Genomic_DNA"/>
</dbReference>
<accession>A0A2P8GMU6</accession>
<keyword evidence="2" id="KW-1185">Reference proteome</keyword>
<gene>
    <name evidence="1" type="ORF">CLV42_10143</name>
</gene>
<dbReference type="Gene3D" id="1.10.1670.10">
    <property type="entry name" value="Helix-hairpin-Helix base-excision DNA repair enzymes (C-terminal)"/>
    <property type="match status" value="1"/>
</dbReference>
<reference evidence="1 2" key="1">
    <citation type="submission" date="2018-03" db="EMBL/GenBank/DDBJ databases">
        <title>Genomic Encyclopedia of Archaeal and Bacterial Type Strains, Phase II (KMG-II): from individual species to whole genera.</title>
        <authorList>
            <person name="Goeker M."/>
        </authorList>
    </citation>
    <scope>NUCLEOTIDE SEQUENCE [LARGE SCALE GENOMIC DNA]</scope>
    <source>
        <strain evidence="1 2">DSM 18107</strain>
    </source>
</reference>
<dbReference type="InterPro" id="IPR023170">
    <property type="entry name" value="HhH_base_excis_C"/>
</dbReference>
<protein>
    <submittedName>
        <fullName evidence="1">Uncharacterized protein (TIGR02757 family)</fullName>
    </submittedName>
</protein>
<dbReference type="InterPro" id="IPR014127">
    <property type="entry name" value="CHP02757"/>
</dbReference>